<keyword evidence="1 2" id="KW-0597">Phosphoprotein</keyword>
<dbReference type="AlphaFoldDB" id="A0A4R9M5T3"/>
<feature type="domain" description="Response regulatory" evidence="4">
    <location>
        <begin position="7"/>
        <end position="124"/>
    </location>
</feature>
<dbReference type="InterPro" id="IPR001789">
    <property type="entry name" value="Sig_transdc_resp-reg_receiver"/>
</dbReference>
<dbReference type="Gene3D" id="3.40.50.2300">
    <property type="match status" value="1"/>
</dbReference>
<dbReference type="PANTHER" id="PTHR43547">
    <property type="entry name" value="TWO-COMPONENT HISTIDINE KINASE"/>
    <property type="match status" value="1"/>
</dbReference>
<dbReference type="EMBL" id="RQHW01000016">
    <property type="protein sequence ID" value="TGN20078.1"/>
    <property type="molecule type" value="Genomic_DNA"/>
</dbReference>
<accession>A0A4R9M5T3</accession>
<dbReference type="OrthoDB" id="314937at2"/>
<evidence type="ECO:0000259" key="3">
    <source>
        <dbReference type="PROSITE" id="PS50109"/>
    </source>
</evidence>
<dbReference type="SMART" id="SM00387">
    <property type="entry name" value="HATPase_c"/>
    <property type="match status" value="1"/>
</dbReference>
<evidence type="ECO:0000313" key="5">
    <source>
        <dbReference type="EMBL" id="TGN20078.1"/>
    </source>
</evidence>
<organism evidence="5 6">
    <name type="scientific">Leptospira idonii</name>
    <dbReference type="NCBI Taxonomy" id="1193500"/>
    <lineage>
        <taxon>Bacteria</taxon>
        <taxon>Pseudomonadati</taxon>
        <taxon>Spirochaetota</taxon>
        <taxon>Spirochaetia</taxon>
        <taxon>Leptospirales</taxon>
        <taxon>Leptospiraceae</taxon>
        <taxon>Leptospira</taxon>
    </lineage>
</organism>
<dbReference type="Pfam" id="PF02518">
    <property type="entry name" value="HATPase_c"/>
    <property type="match status" value="1"/>
</dbReference>
<dbReference type="PROSITE" id="PS50109">
    <property type="entry name" value="HIS_KIN"/>
    <property type="match status" value="1"/>
</dbReference>
<protein>
    <submittedName>
        <fullName evidence="5">Response regulator</fullName>
    </submittedName>
</protein>
<dbReference type="RefSeq" id="WP_135759474.1">
    <property type="nucleotide sequence ID" value="NZ_RQHW01000016.1"/>
</dbReference>
<dbReference type="InterPro" id="IPR005467">
    <property type="entry name" value="His_kinase_dom"/>
</dbReference>
<dbReference type="Proteomes" id="UP000298058">
    <property type="component" value="Unassembled WGS sequence"/>
</dbReference>
<comment type="caution">
    <text evidence="5">The sequence shown here is derived from an EMBL/GenBank/DDBJ whole genome shotgun (WGS) entry which is preliminary data.</text>
</comment>
<dbReference type="GO" id="GO:0000155">
    <property type="term" value="F:phosphorelay sensor kinase activity"/>
    <property type="evidence" value="ECO:0007669"/>
    <property type="project" value="TreeGrafter"/>
</dbReference>
<dbReference type="SUPFAM" id="SSF55874">
    <property type="entry name" value="ATPase domain of HSP90 chaperone/DNA topoisomerase II/histidine kinase"/>
    <property type="match status" value="1"/>
</dbReference>
<feature type="domain" description="Histidine kinase" evidence="3">
    <location>
        <begin position="171"/>
        <end position="419"/>
    </location>
</feature>
<sequence>MFSSRISVLILEDDPTTALFYAGILRREGADVVTVCDLKVAREFLVKHRLADLDILLCDLMLPDGNGIDFIRDVRSINKGIPILVISSETEVTSIIEVMKENVQDYLIKPIHPQDMISKIKYHLSRSEATYQKTVYEKEKLLSLEKLLDWYSFKNKAMTGGDNDLHSLHKNLFHVLRASLSQGAGFGILVQIIDIIKGMQRNELGNYILDQEVLGILEDNAGYAKKILDTFTEIEDMIFDRVSMEKITFEEAWTEMENIKKDLTCFLEIKKQSLILGRPDTIIHPHYMIQVNRNYFRKVVSELLFNAMKFSPNHSKIFILVYAERDKLTLSFINSVEASSSLEEGIPNEYRGLIFEPFFRLNKNIYESHKTLDFGIGLTLVRETIVKFGGTVQVMNLKDHLEYGPGSKIEFKVSIPVNAKF</sequence>
<evidence type="ECO:0000256" key="1">
    <source>
        <dbReference type="ARBA" id="ARBA00022553"/>
    </source>
</evidence>
<dbReference type="InterPro" id="IPR011006">
    <property type="entry name" value="CheY-like_superfamily"/>
</dbReference>
<evidence type="ECO:0000256" key="2">
    <source>
        <dbReference type="PROSITE-ProRule" id="PRU00169"/>
    </source>
</evidence>
<dbReference type="SUPFAM" id="SSF52172">
    <property type="entry name" value="CheY-like"/>
    <property type="match status" value="1"/>
</dbReference>
<feature type="modified residue" description="4-aspartylphosphate" evidence="2">
    <location>
        <position position="59"/>
    </location>
</feature>
<dbReference type="PROSITE" id="PS50110">
    <property type="entry name" value="RESPONSE_REGULATORY"/>
    <property type="match status" value="1"/>
</dbReference>
<dbReference type="SMART" id="SM00448">
    <property type="entry name" value="REC"/>
    <property type="match status" value="1"/>
</dbReference>
<dbReference type="InterPro" id="IPR003594">
    <property type="entry name" value="HATPase_dom"/>
</dbReference>
<dbReference type="PANTHER" id="PTHR43547:SF2">
    <property type="entry name" value="HYBRID SIGNAL TRANSDUCTION HISTIDINE KINASE C"/>
    <property type="match status" value="1"/>
</dbReference>
<dbReference type="CDD" id="cd00075">
    <property type="entry name" value="HATPase"/>
    <property type="match status" value="1"/>
</dbReference>
<dbReference type="Pfam" id="PF00072">
    <property type="entry name" value="Response_reg"/>
    <property type="match status" value="1"/>
</dbReference>
<evidence type="ECO:0000313" key="6">
    <source>
        <dbReference type="Proteomes" id="UP000298058"/>
    </source>
</evidence>
<evidence type="ECO:0000259" key="4">
    <source>
        <dbReference type="PROSITE" id="PS50110"/>
    </source>
</evidence>
<gene>
    <name evidence="5" type="ORF">EHS15_05105</name>
</gene>
<reference evidence="5" key="1">
    <citation type="journal article" date="2019" name="PLoS Negl. Trop. Dis.">
        <title>Revisiting the worldwide diversity of Leptospira species in the environment.</title>
        <authorList>
            <person name="Vincent A.T."/>
            <person name="Schiettekatte O."/>
            <person name="Bourhy P."/>
            <person name="Veyrier F.J."/>
            <person name="Picardeau M."/>
        </authorList>
    </citation>
    <scope>NUCLEOTIDE SEQUENCE [LARGE SCALE GENOMIC DNA]</scope>
    <source>
        <strain evidence="5">201300427</strain>
    </source>
</reference>
<dbReference type="CDD" id="cd00156">
    <property type="entry name" value="REC"/>
    <property type="match status" value="1"/>
</dbReference>
<name>A0A4R9M5T3_9LEPT</name>
<dbReference type="Gene3D" id="3.30.565.10">
    <property type="entry name" value="Histidine kinase-like ATPase, C-terminal domain"/>
    <property type="match status" value="1"/>
</dbReference>
<dbReference type="InterPro" id="IPR036890">
    <property type="entry name" value="HATPase_C_sf"/>
</dbReference>
<proteinExistence type="predicted"/>
<keyword evidence="6" id="KW-1185">Reference proteome</keyword>